<protein>
    <submittedName>
        <fullName evidence="2">Uncharacterized protein</fullName>
    </submittedName>
</protein>
<organism evidence="2 3">
    <name type="scientific">Pterulicium gracile</name>
    <dbReference type="NCBI Taxonomy" id="1884261"/>
    <lineage>
        <taxon>Eukaryota</taxon>
        <taxon>Fungi</taxon>
        <taxon>Dikarya</taxon>
        <taxon>Basidiomycota</taxon>
        <taxon>Agaricomycotina</taxon>
        <taxon>Agaricomycetes</taxon>
        <taxon>Agaricomycetidae</taxon>
        <taxon>Agaricales</taxon>
        <taxon>Pleurotineae</taxon>
        <taxon>Pterulaceae</taxon>
        <taxon>Pterulicium</taxon>
    </lineage>
</organism>
<dbReference type="EMBL" id="ML178859">
    <property type="protein sequence ID" value="TFK96513.1"/>
    <property type="molecule type" value="Genomic_DNA"/>
</dbReference>
<dbReference type="Proteomes" id="UP000305067">
    <property type="component" value="Unassembled WGS sequence"/>
</dbReference>
<reference evidence="2 3" key="1">
    <citation type="journal article" date="2019" name="Nat. Ecol. Evol.">
        <title>Megaphylogeny resolves global patterns of mushroom evolution.</title>
        <authorList>
            <person name="Varga T."/>
            <person name="Krizsan K."/>
            <person name="Foldi C."/>
            <person name="Dima B."/>
            <person name="Sanchez-Garcia M."/>
            <person name="Sanchez-Ramirez S."/>
            <person name="Szollosi G.J."/>
            <person name="Szarkandi J.G."/>
            <person name="Papp V."/>
            <person name="Albert L."/>
            <person name="Andreopoulos W."/>
            <person name="Angelini C."/>
            <person name="Antonin V."/>
            <person name="Barry K.W."/>
            <person name="Bougher N.L."/>
            <person name="Buchanan P."/>
            <person name="Buyck B."/>
            <person name="Bense V."/>
            <person name="Catcheside P."/>
            <person name="Chovatia M."/>
            <person name="Cooper J."/>
            <person name="Damon W."/>
            <person name="Desjardin D."/>
            <person name="Finy P."/>
            <person name="Geml J."/>
            <person name="Haridas S."/>
            <person name="Hughes K."/>
            <person name="Justo A."/>
            <person name="Karasinski D."/>
            <person name="Kautmanova I."/>
            <person name="Kiss B."/>
            <person name="Kocsube S."/>
            <person name="Kotiranta H."/>
            <person name="LaButti K.M."/>
            <person name="Lechner B.E."/>
            <person name="Liimatainen K."/>
            <person name="Lipzen A."/>
            <person name="Lukacs Z."/>
            <person name="Mihaltcheva S."/>
            <person name="Morgado L.N."/>
            <person name="Niskanen T."/>
            <person name="Noordeloos M.E."/>
            <person name="Ohm R.A."/>
            <person name="Ortiz-Santana B."/>
            <person name="Ovrebo C."/>
            <person name="Racz N."/>
            <person name="Riley R."/>
            <person name="Savchenko A."/>
            <person name="Shiryaev A."/>
            <person name="Soop K."/>
            <person name="Spirin V."/>
            <person name="Szebenyi C."/>
            <person name="Tomsovsky M."/>
            <person name="Tulloss R.E."/>
            <person name="Uehling J."/>
            <person name="Grigoriev I.V."/>
            <person name="Vagvolgyi C."/>
            <person name="Papp T."/>
            <person name="Martin F.M."/>
            <person name="Miettinen O."/>
            <person name="Hibbett D.S."/>
            <person name="Nagy L.G."/>
        </authorList>
    </citation>
    <scope>NUCLEOTIDE SEQUENCE [LARGE SCALE GENOMIC DNA]</scope>
    <source>
        <strain evidence="2 3">CBS 309.79</strain>
    </source>
</reference>
<evidence type="ECO:0000256" key="1">
    <source>
        <dbReference type="SAM" id="MobiDB-lite"/>
    </source>
</evidence>
<feature type="compositionally biased region" description="Low complexity" evidence="1">
    <location>
        <begin position="188"/>
        <end position="203"/>
    </location>
</feature>
<feature type="compositionally biased region" description="Polar residues" evidence="1">
    <location>
        <begin position="170"/>
        <end position="185"/>
    </location>
</feature>
<dbReference type="AlphaFoldDB" id="A0A5C3QDH4"/>
<sequence>MNALNNPDFLKLVEIGLRDYRYIAAHVLPYLIDNIAESEYEALVDVVTSRSFKRRVVATSCANDLEKLGSWSPSSFPDLHNAVIGPAANHNDPSGVANLMIGPFADALVALGILYKAIHPEYGKATAKNAFPAVAKPSAPRRPLRSASQSQRVEISQEIRPLKQSRSRLHQSANSSHPSSQQTIDLNAPSSQAPSISRRSSGSRPPPATIR</sequence>
<proteinExistence type="predicted"/>
<gene>
    <name evidence="2" type="ORF">BDV98DRAFT_597560</name>
</gene>
<feature type="region of interest" description="Disordered" evidence="1">
    <location>
        <begin position="134"/>
        <end position="211"/>
    </location>
</feature>
<keyword evidence="3" id="KW-1185">Reference proteome</keyword>
<evidence type="ECO:0000313" key="3">
    <source>
        <dbReference type="Proteomes" id="UP000305067"/>
    </source>
</evidence>
<accession>A0A5C3QDH4</accession>
<name>A0A5C3QDH4_9AGAR</name>
<evidence type="ECO:0000313" key="2">
    <source>
        <dbReference type="EMBL" id="TFK96513.1"/>
    </source>
</evidence>